<dbReference type="SUPFAM" id="SSF53474">
    <property type="entry name" value="alpha/beta-Hydrolases"/>
    <property type="match status" value="1"/>
</dbReference>
<dbReference type="OrthoDB" id="190846at2759"/>
<name>T2M8R9_HYDVU</name>
<organism evidence="1">
    <name type="scientific">Hydra vulgaris</name>
    <name type="common">Hydra</name>
    <name type="synonym">Hydra attenuata</name>
    <dbReference type="NCBI Taxonomy" id="6087"/>
    <lineage>
        <taxon>Eukaryota</taxon>
        <taxon>Metazoa</taxon>
        <taxon>Cnidaria</taxon>
        <taxon>Hydrozoa</taxon>
        <taxon>Hydroidolina</taxon>
        <taxon>Anthoathecata</taxon>
        <taxon>Aplanulata</taxon>
        <taxon>Hydridae</taxon>
        <taxon>Hydra</taxon>
    </lineage>
</organism>
<evidence type="ECO:0000313" key="1">
    <source>
        <dbReference type="EMBL" id="CDG68663.1"/>
    </source>
</evidence>
<dbReference type="InterPro" id="IPR029058">
    <property type="entry name" value="AB_hydrolase_fold"/>
</dbReference>
<dbReference type="Gene3D" id="3.40.50.1820">
    <property type="entry name" value="alpha/beta hydrolase"/>
    <property type="match status" value="3"/>
</dbReference>
<sequence>MLKPTLIQGKRIRSITMDTSNALYQTCNGLVELSKHLLDNSQMYVLLGNFTTDPIERAFGKLRQGSGGTYFINTQQVIEKWNINKTKLFLQKTINISSAEFTSGHICDNCFYKLSEDECEMFNHLHELLDQLSSNIKSSLVYIAGYISRKDNEDDNDDTYLYYSNYGNFTSALDRGGLKIPSDTFCEWVFLSYILFNFVGTSNFCRYSMSCLFMDIALPGIGGSQIEAKLNRDQSTYYWCYKQYPNWFTLWLSIEELFPIVEKCLAENIKTNYNDTTKTMENAKGVYTRVPDFGNTTAIEWLDPYIHFAGVYFFPFIDALTRSAGYVRGKSLRAAPYDFRYDPNHAGDYFENLRLLIEKTYYDNGNQSIMLISHSMGAPYSLYFLNKQTQEWKDKFIRAWITISGVFGGSVKAVLAYISGDSFGIPYFLDSPIKLREFQRSFSSLSYILPNSNFWNDNEVIVKTNDRSYTVKDYDTLFEDINYPIAQKILKLVPEVWSNEPPGVKMYCFYGNLVETPEVLYYKSGFAKDNYPNIYYGDGDGTVNLKSLEGCRLWQGKQKQQIIHRMFPMGEHNGILQNPYLIRSVIVKTNDRSYTVKDYDTLFEDINYPIAQKILKLVPEVWSNEPPGVKMYCFYGNLVETPEVLYYKSGFAKDNYPNIYYGDGDGTVNLKSLEGCRLWQGKQKQQIIHRMFPMGEHNGILQNPYLIRSVIEALEQ</sequence>
<dbReference type="PANTHER" id="PTHR11440">
    <property type="entry name" value="LECITHIN-CHOLESTEROL ACYLTRANSFERASE-RELATED"/>
    <property type="match status" value="1"/>
</dbReference>
<dbReference type="GO" id="GO:0006629">
    <property type="term" value="P:lipid metabolic process"/>
    <property type="evidence" value="ECO:0007669"/>
    <property type="project" value="InterPro"/>
</dbReference>
<accession>T2M8R9</accession>
<proteinExistence type="evidence at transcript level"/>
<dbReference type="AlphaFoldDB" id="T2M8R9"/>
<dbReference type="Pfam" id="PF02450">
    <property type="entry name" value="LCAT"/>
    <property type="match status" value="3"/>
</dbReference>
<reference evidence="1" key="1">
    <citation type="journal article" date="2013" name="Genome Biol. Evol.">
        <title>Punctuated emergences of genetic and phenotypic innovations in eumetazoan, bilaterian, euteleostome, and hominidae ancestors.</title>
        <authorList>
            <person name="Wenger Y."/>
            <person name="Galliot B."/>
        </authorList>
    </citation>
    <scope>NUCLEOTIDE SEQUENCE</scope>
    <source>
        <tissue evidence="1">Whole animals</tissue>
    </source>
</reference>
<protein>
    <submittedName>
        <fullName evidence="1">Group XV phospholipase A2</fullName>
    </submittedName>
</protein>
<dbReference type="InterPro" id="IPR003386">
    <property type="entry name" value="LACT/PDAT_acylTrfase"/>
</dbReference>
<feature type="non-terminal residue" evidence="1">
    <location>
        <position position="1"/>
    </location>
</feature>
<gene>
    <name evidence="1" type="primary">PLA2G15</name>
</gene>
<dbReference type="EMBL" id="HAAD01002431">
    <property type="protein sequence ID" value="CDG68663.1"/>
    <property type="molecule type" value="mRNA"/>
</dbReference>
<dbReference type="GO" id="GO:0008374">
    <property type="term" value="F:O-acyltransferase activity"/>
    <property type="evidence" value="ECO:0007669"/>
    <property type="project" value="InterPro"/>
</dbReference>